<dbReference type="VEuPathDB" id="FungiDB:RhiirFUN_005106"/>
<proteinExistence type="inferred from homology"/>
<name>A0A2N1MEU9_9GLOM</name>
<dbReference type="Gene3D" id="1.25.40.10">
    <property type="entry name" value="Tetratricopeptide repeat domain"/>
    <property type="match status" value="1"/>
</dbReference>
<dbReference type="Pfam" id="PF08238">
    <property type="entry name" value="Sel1"/>
    <property type="match status" value="2"/>
</dbReference>
<sequence length="165" mass="18973">MEYDSMWRISITDICRDFYNLSNKIHSDSLQDNTEVSTSNDFCTLSVDEAINVHRSTNGDKQKAWQSFKYHSLTNLEAKYWLGYYYYHEEEIPECVGINTPEALKYLKMAANQENSAAMYIIGKAYWKGGNGIEKDKKQGAEYLKKAASNNHPKAKEMCNELGIN</sequence>
<dbReference type="VEuPathDB" id="FungiDB:FUN_005420"/>
<protein>
    <recommendedName>
        <fullName evidence="4">HCP-like protein</fullName>
    </recommendedName>
</protein>
<evidence type="ECO:0000313" key="3">
    <source>
        <dbReference type="Proteomes" id="UP000233469"/>
    </source>
</evidence>
<dbReference type="SMART" id="SM00671">
    <property type="entry name" value="SEL1"/>
    <property type="match status" value="2"/>
</dbReference>
<gene>
    <name evidence="2" type="ORF">RhiirC2_260516</name>
</gene>
<dbReference type="InterPro" id="IPR050767">
    <property type="entry name" value="Sel1_AlgK"/>
</dbReference>
<dbReference type="PANTHER" id="PTHR11102">
    <property type="entry name" value="SEL-1-LIKE PROTEIN"/>
    <property type="match status" value="1"/>
</dbReference>
<organism evidence="2 3">
    <name type="scientific">Rhizophagus irregularis</name>
    <dbReference type="NCBI Taxonomy" id="588596"/>
    <lineage>
        <taxon>Eukaryota</taxon>
        <taxon>Fungi</taxon>
        <taxon>Fungi incertae sedis</taxon>
        <taxon>Mucoromycota</taxon>
        <taxon>Glomeromycotina</taxon>
        <taxon>Glomeromycetes</taxon>
        <taxon>Glomerales</taxon>
        <taxon>Glomeraceae</taxon>
        <taxon>Rhizophagus</taxon>
    </lineage>
</organism>
<dbReference type="GO" id="GO:0005789">
    <property type="term" value="C:endoplasmic reticulum membrane"/>
    <property type="evidence" value="ECO:0007669"/>
    <property type="project" value="TreeGrafter"/>
</dbReference>
<dbReference type="InterPro" id="IPR006597">
    <property type="entry name" value="Sel1-like"/>
</dbReference>
<reference evidence="2 3" key="2">
    <citation type="submission" date="2017-10" db="EMBL/GenBank/DDBJ databases">
        <title>Extensive intraspecific genome diversity in a model arbuscular mycorrhizal fungus.</title>
        <authorList>
            <person name="Chen E.C.H."/>
            <person name="Morin E."/>
            <person name="Baudet D."/>
            <person name="Noel J."/>
            <person name="Ndikumana S."/>
            <person name="Charron P."/>
            <person name="St-Onge C."/>
            <person name="Giorgi J."/>
            <person name="Grigoriev I.V."/>
            <person name="Roux C."/>
            <person name="Martin F.M."/>
            <person name="Corradi N."/>
        </authorList>
    </citation>
    <scope>NUCLEOTIDE SEQUENCE [LARGE SCALE GENOMIC DNA]</scope>
    <source>
        <strain evidence="2 3">C2</strain>
    </source>
</reference>
<reference evidence="2 3" key="1">
    <citation type="submission" date="2016-04" db="EMBL/GenBank/DDBJ databases">
        <title>Genome analyses suggest a sexual origin of heterokaryosis in a supposedly ancient asexual fungus.</title>
        <authorList>
            <person name="Ropars J."/>
            <person name="Sedzielewska K."/>
            <person name="Noel J."/>
            <person name="Charron P."/>
            <person name="Farinelli L."/>
            <person name="Marton T."/>
            <person name="Kruger M."/>
            <person name="Pelin A."/>
            <person name="Brachmann A."/>
            <person name="Corradi N."/>
        </authorList>
    </citation>
    <scope>NUCLEOTIDE SEQUENCE [LARGE SCALE GENOMIC DNA]</scope>
    <source>
        <strain evidence="2 3">C2</strain>
    </source>
</reference>
<evidence type="ECO:0008006" key="4">
    <source>
        <dbReference type="Google" id="ProtNLM"/>
    </source>
</evidence>
<comment type="caution">
    <text evidence="2">The sequence shown here is derived from an EMBL/GenBank/DDBJ whole genome shotgun (WGS) entry which is preliminary data.</text>
</comment>
<comment type="similarity">
    <text evidence="1">Belongs to the sel-1 family.</text>
</comment>
<accession>A0A2N1MEU9</accession>
<dbReference type="GO" id="GO:0036503">
    <property type="term" value="P:ERAD pathway"/>
    <property type="evidence" value="ECO:0007669"/>
    <property type="project" value="TreeGrafter"/>
</dbReference>
<dbReference type="AlphaFoldDB" id="A0A2N1MEU9"/>
<dbReference type="SUPFAM" id="SSF81901">
    <property type="entry name" value="HCP-like"/>
    <property type="match status" value="1"/>
</dbReference>
<evidence type="ECO:0000313" key="2">
    <source>
        <dbReference type="EMBL" id="PKK60167.1"/>
    </source>
</evidence>
<dbReference type="PANTHER" id="PTHR11102:SF147">
    <property type="entry name" value="SEL1L ADAPTOR SUBUNIT OF ERAD E3 UBIQUITIN LIGASE"/>
    <property type="match status" value="1"/>
</dbReference>
<dbReference type="InterPro" id="IPR011990">
    <property type="entry name" value="TPR-like_helical_dom_sf"/>
</dbReference>
<dbReference type="EMBL" id="LLXL01002698">
    <property type="protein sequence ID" value="PKK60167.1"/>
    <property type="molecule type" value="Genomic_DNA"/>
</dbReference>
<dbReference type="Proteomes" id="UP000233469">
    <property type="component" value="Unassembled WGS sequence"/>
</dbReference>
<evidence type="ECO:0000256" key="1">
    <source>
        <dbReference type="ARBA" id="ARBA00038101"/>
    </source>
</evidence>